<gene>
    <name evidence="12" type="ORF">EB796_010320</name>
</gene>
<dbReference type="GO" id="GO:0051603">
    <property type="term" value="P:proteolysis involved in protein catabolic process"/>
    <property type="evidence" value="ECO:0007669"/>
    <property type="project" value="TreeGrafter"/>
</dbReference>
<dbReference type="SUPFAM" id="SSF57850">
    <property type="entry name" value="RING/U-box"/>
    <property type="match status" value="1"/>
</dbReference>
<dbReference type="Gene3D" id="3.30.40.10">
    <property type="entry name" value="Zinc/RING finger domain, C3HC4 (zinc finger)"/>
    <property type="match status" value="1"/>
</dbReference>
<proteinExistence type="predicted"/>
<keyword evidence="7" id="KW-0862">Zinc</keyword>
<dbReference type="PANTHER" id="PTHR13363">
    <property type="entry name" value="RING FINGER AND SRY DOMAIN-CONTAINING"/>
    <property type="match status" value="1"/>
</dbReference>
<dbReference type="OrthoDB" id="258495at2759"/>
<keyword evidence="5 8" id="KW-0863">Zinc-finger</keyword>
<evidence type="ECO:0000256" key="9">
    <source>
        <dbReference type="SAM" id="MobiDB-lite"/>
    </source>
</evidence>
<comment type="caution">
    <text evidence="12">The sequence shown here is derived from an EMBL/GenBank/DDBJ whole genome shotgun (WGS) entry which is preliminary data.</text>
</comment>
<dbReference type="PANTHER" id="PTHR13363:SF5">
    <property type="entry name" value="E3 UBIQUITIN-PROTEIN LIGASE RNF123"/>
    <property type="match status" value="1"/>
</dbReference>
<dbReference type="EMBL" id="VXIV02001608">
    <property type="protein sequence ID" value="KAF6031378.1"/>
    <property type="molecule type" value="Genomic_DNA"/>
</dbReference>
<comment type="catalytic activity">
    <reaction evidence="1">
        <text>S-ubiquitinyl-[E2 ubiquitin-conjugating enzyme]-L-cysteine + [acceptor protein]-L-lysine = [E2 ubiquitin-conjugating enzyme]-L-cysteine + N(6)-ubiquitinyl-[acceptor protein]-L-lysine.</text>
        <dbReference type="EC" id="2.3.2.27"/>
    </reaction>
</comment>
<dbReference type="SMART" id="SM00184">
    <property type="entry name" value="RING"/>
    <property type="match status" value="1"/>
</dbReference>
<feature type="region of interest" description="Disordered" evidence="9">
    <location>
        <begin position="1"/>
        <end position="30"/>
    </location>
</feature>
<dbReference type="InterPro" id="IPR013320">
    <property type="entry name" value="ConA-like_dom_sf"/>
</dbReference>
<keyword evidence="13" id="KW-1185">Reference proteome</keyword>
<reference evidence="12" key="1">
    <citation type="submission" date="2020-06" db="EMBL/GenBank/DDBJ databases">
        <title>Draft genome of Bugula neritina, a colonial animal packing powerful symbionts and potential medicines.</title>
        <authorList>
            <person name="Rayko M."/>
        </authorList>
    </citation>
    <scope>NUCLEOTIDE SEQUENCE [LARGE SCALE GENOMIC DNA]</scope>
    <source>
        <strain evidence="12">Kwan_BN1</strain>
    </source>
</reference>
<evidence type="ECO:0000256" key="3">
    <source>
        <dbReference type="ARBA" id="ARBA00022679"/>
    </source>
</evidence>
<evidence type="ECO:0000256" key="1">
    <source>
        <dbReference type="ARBA" id="ARBA00000900"/>
    </source>
</evidence>
<feature type="domain" description="B30.2/SPRY" evidence="11">
    <location>
        <begin position="76"/>
        <end position="255"/>
    </location>
</feature>
<organism evidence="12 13">
    <name type="scientific">Bugula neritina</name>
    <name type="common">Brown bryozoan</name>
    <name type="synonym">Sertularia neritina</name>
    <dbReference type="NCBI Taxonomy" id="10212"/>
    <lineage>
        <taxon>Eukaryota</taxon>
        <taxon>Metazoa</taxon>
        <taxon>Spiralia</taxon>
        <taxon>Lophotrochozoa</taxon>
        <taxon>Bryozoa</taxon>
        <taxon>Gymnolaemata</taxon>
        <taxon>Cheilostomatida</taxon>
        <taxon>Flustrina</taxon>
        <taxon>Buguloidea</taxon>
        <taxon>Bugulidae</taxon>
        <taxon>Bugula</taxon>
    </lineage>
</organism>
<dbReference type="GO" id="GO:0008270">
    <property type="term" value="F:zinc ion binding"/>
    <property type="evidence" value="ECO:0007669"/>
    <property type="project" value="UniProtKB-KW"/>
</dbReference>
<dbReference type="SUPFAM" id="SSF49899">
    <property type="entry name" value="Concanavalin A-like lectins/glucanases"/>
    <property type="match status" value="1"/>
</dbReference>
<dbReference type="InterPro" id="IPR001841">
    <property type="entry name" value="Znf_RING"/>
</dbReference>
<evidence type="ECO:0000256" key="8">
    <source>
        <dbReference type="PROSITE-ProRule" id="PRU00175"/>
    </source>
</evidence>
<dbReference type="Pfam" id="PF13920">
    <property type="entry name" value="zf-C3HC4_3"/>
    <property type="match status" value="1"/>
</dbReference>
<dbReference type="InterPro" id="IPR003877">
    <property type="entry name" value="SPRY_dom"/>
</dbReference>
<dbReference type="CDD" id="cd12882">
    <property type="entry name" value="SPRY_RNF123"/>
    <property type="match status" value="1"/>
</dbReference>
<dbReference type="EC" id="2.3.2.27" evidence="2"/>
<dbReference type="InterPro" id="IPR001870">
    <property type="entry name" value="B30.2/SPRY"/>
</dbReference>
<dbReference type="Proteomes" id="UP000593567">
    <property type="component" value="Unassembled WGS sequence"/>
</dbReference>
<evidence type="ECO:0000259" key="11">
    <source>
        <dbReference type="PROSITE" id="PS50188"/>
    </source>
</evidence>
<evidence type="ECO:0000313" key="13">
    <source>
        <dbReference type="Proteomes" id="UP000593567"/>
    </source>
</evidence>
<dbReference type="AlphaFoldDB" id="A0A7J7K1B1"/>
<dbReference type="PROSITE" id="PS50089">
    <property type="entry name" value="ZF_RING_2"/>
    <property type="match status" value="1"/>
</dbReference>
<name>A0A7J7K1B1_BUGNE</name>
<dbReference type="Pfam" id="PF00622">
    <property type="entry name" value="SPRY"/>
    <property type="match status" value="1"/>
</dbReference>
<protein>
    <recommendedName>
        <fullName evidence="2">RING-type E3 ubiquitin transferase</fullName>
        <ecNumber evidence="2">2.3.2.27</ecNumber>
    </recommendedName>
</protein>
<evidence type="ECO:0000256" key="7">
    <source>
        <dbReference type="ARBA" id="ARBA00022833"/>
    </source>
</evidence>
<dbReference type="InterPro" id="IPR043136">
    <property type="entry name" value="B30.2/SPRY_sf"/>
</dbReference>
<dbReference type="Pfam" id="PF25576">
    <property type="entry name" value="TPR_RNF123"/>
    <property type="match status" value="1"/>
</dbReference>
<dbReference type="InterPro" id="IPR013083">
    <property type="entry name" value="Znf_RING/FYVE/PHD"/>
</dbReference>
<sequence length="1190" mass="134860">MASGGSDKTLGFGVGPDSKSSNTRSQISKSHNQSVVLVDTNVHYHANIYQENAILDQVFTPLKSKTLTIQSLDSFLQDELNKVGAISAPQTRDGLIGAEEIKLTGSVLYESDNLGITGQGNFSTVKANACVYKGKWMYEVLLGSKGLMQLGWCTISCKFNHSEGVGDTPNSYSYDGNRVRKWNVKTEKYGESWLTGDVITCTIDCDEGIVTFYRNGVSMGAAFENINLGPGFAYFPAVSLSQGESVRLNFGSTPYIYPIKGFQPMELPPTSQLKQTQLLLKYVNNQLPIFLHEIEDDMNHISTTHVLILTHIFEHLVPRMKVPYIMQGAVIPFLKQIVETETDARDELIGKLVQVMWGLMEDHEIKLCLEQLVLGLLTLYRFCNAENDYSPQHSYLYILWQLFKHESTRKYAVKWILFDKMKFPLFIYIKPPDDVILQHIVPVVWWKSEHVFDKQQDEHNRKAYNESCDQLRRHVHQLEDIQVCILKELLRNDDISKGPTTRFLFLHKFRELIKGNVNDNDVVTAQQCSLPVLLALFHRFVSTLRDMFKEKHVATEDIYVPVDRFVNESLDYFDLQRVGGLKSHLNKIHGKAIKESGILLPSTGQLSSMSFSTKYCNLAADKSLIELLDGAILLYSYGAHKQLQKMSSVLSETVDCYITALDDAMDKLNRCPPDNVDVHLELERSRQVFEEKVVEQSRHLSWLIAVINSPEKLEDVAWLFDSVLRTVEIAESSGVFFEFMPEFYITVCVDGYMALKNFFKPSPVPFTLLPNYDSLLRRYGIFIAKHFADSRIINIDAKDSVVQSLACFVCYDSSLKVIEGLCPRLREGMVRSLLAPYENRPWAQTNWILARLWKGDGFAFRFVHLPHLAPAKHQTQEIGAASLQKPCPSKVFQDNIGAVLTSDNKLATQFLNSVLNQLNWAFSEFVSMIQELQQLSVRTERSFVEMRQLKICATCFDISVGLLRVLEMVCVVAPDVFLQESHSSSELLLSRLYQSVCLILNRVASKSNVFETILSLNLPGMETVDHFPIVTAILGILIGLICKPVDATIRERSLTTLTKEAGFQFELLDHVVNSGGDRAGASSPSPLDRKNFVLRNYKEINDSEMKSAEDLIVYVSERRGRLDSKTDAGDEDKLCTICYAKEQSVVFHPCQHMSCRPCITYQMLQNKKCFFCMAEITKVFDLEGSELDTC</sequence>
<dbReference type="CDD" id="cd16541">
    <property type="entry name" value="RING-HC_RNF123"/>
    <property type="match status" value="1"/>
</dbReference>
<keyword evidence="4" id="KW-0479">Metal-binding</keyword>
<keyword evidence="6" id="KW-0833">Ubl conjugation pathway</keyword>
<feature type="compositionally biased region" description="Polar residues" evidence="9">
    <location>
        <begin position="18"/>
        <end position="30"/>
    </location>
</feature>
<evidence type="ECO:0000256" key="5">
    <source>
        <dbReference type="ARBA" id="ARBA00022771"/>
    </source>
</evidence>
<dbReference type="Gene3D" id="2.60.120.920">
    <property type="match status" value="1"/>
</dbReference>
<evidence type="ECO:0000259" key="10">
    <source>
        <dbReference type="PROSITE" id="PS50089"/>
    </source>
</evidence>
<keyword evidence="3" id="KW-0808">Transferase</keyword>
<dbReference type="SMART" id="SM00449">
    <property type="entry name" value="SPRY"/>
    <property type="match status" value="1"/>
</dbReference>
<dbReference type="PROSITE" id="PS50188">
    <property type="entry name" value="B302_SPRY"/>
    <property type="match status" value="1"/>
</dbReference>
<accession>A0A7J7K1B1</accession>
<dbReference type="InterPro" id="IPR045129">
    <property type="entry name" value="RNF123/RKP/RSPRY1"/>
</dbReference>
<evidence type="ECO:0000256" key="4">
    <source>
        <dbReference type="ARBA" id="ARBA00022723"/>
    </source>
</evidence>
<evidence type="ECO:0000313" key="12">
    <source>
        <dbReference type="EMBL" id="KAF6031378.1"/>
    </source>
</evidence>
<evidence type="ECO:0000256" key="2">
    <source>
        <dbReference type="ARBA" id="ARBA00012483"/>
    </source>
</evidence>
<dbReference type="GO" id="GO:0005737">
    <property type="term" value="C:cytoplasm"/>
    <property type="evidence" value="ECO:0007669"/>
    <property type="project" value="TreeGrafter"/>
</dbReference>
<dbReference type="GO" id="GO:0061630">
    <property type="term" value="F:ubiquitin protein ligase activity"/>
    <property type="evidence" value="ECO:0007669"/>
    <property type="project" value="UniProtKB-EC"/>
</dbReference>
<dbReference type="InterPro" id="IPR035773">
    <property type="entry name" value="SPRY_RNF123"/>
</dbReference>
<feature type="domain" description="RING-type" evidence="10">
    <location>
        <begin position="1135"/>
        <end position="1172"/>
    </location>
</feature>
<evidence type="ECO:0000256" key="6">
    <source>
        <dbReference type="ARBA" id="ARBA00022786"/>
    </source>
</evidence>
<dbReference type="InterPro" id="IPR057987">
    <property type="entry name" value="TPR_RNF123/RKP"/>
</dbReference>